<gene>
    <name evidence="1" type="ORF">DHETER_LOCUS2007</name>
</gene>
<reference evidence="1" key="1">
    <citation type="submission" date="2021-06" db="EMBL/GenBank/DDBJ databases">
        <authorList>
            <person name="Kallberg Y."/>
            <person name="Tangrot J."/>
            <person name="Rosling A."/>
        </authorList>
    </citation>
    <scope>NUCLEOTIDE SEQUENCE</scope>
    <source>
        <strain evidence="1">IL203A</strain>
    </source>
</reference>
<keyword evidence="2" id="KW-1185">Reference proteome</keyword>
<protein>
    <submittedName>
        <fullName evidence="1">13688_t:CDS:1</fullName>
    </submittedName>
</protein>
<evidence type="ECO:0000313" key="2">
    <source>
        <dbReference type="Proteomes" id="UP000789702"/>
    </source>
</evidence>
<comment type="caution">
    <text evidence="1">The sequence shown here is derived from an EMBL/GenBank/DDBJ whole genome shotgun (WGS) entry which is preliminary data.</text>
</comment>
<sequence>RKNNKGGAEEMPRTWSIVKGNSIDGNEYTLREKDVKTIKDRMLIMKDLVLRRETNLSRTRPFFVLKDEYVDIDGDESEGINSSSDEETCINF</sequence>
<evidence type="ECO:0000313" key="1">
    <source>
        <dbReference type="EMBL" id="CAG8477969.1"/>
    </source>
</evidence>
<accession>A0ACA9KJV4</accession>
<dbReference type="EMBL" id="CAJVPU010001332">
    <property type="protein sequence ID" value="CAG8477969.1"/>
    <property type="molecule type" value="Genomic_DNA"/>
</dbReference>
<name>A0ACA9KJV4_9GLOM</name>
<dbReference type="Proteomes" id="UP000789702">
    <property type="component" value="Unassembled WGS sequence"/>
</dbReference>
<feature type="non-terminal residue" evidence="1">
    <location>
        <position position="1"/>
    </location>
</feature>
<proteinExistence type="predicted"/>
<organism evidence="1 2">
    <name type="scientific">Dentiscutata heterogama</name>
    <dbReference type="NCBI Taxonomy" id="1316150"/>
    <lineage>
        <taxon>Eukaryota</taxon>
        <taxon>Fungi</taxon>
        <taxon>Fungi incertae sedis</taxon>
        <taxon>Mucoromycota</taxon>
        <taxon>Glomeromycotina</taxon>
        <taxon>Glomeromycetes</taxon>
        <taxon>Diversisporales</taxon>
        <taxon>Gigasporaceae</taxon>
        <taxon>Dentiscutata</taxon>
    </lineage>
</organism>